<comment type="caution">
    <text evidence="1">The sequence shown here is derived from an EMBL/GenBank/DDBJ whole genome shotgun (WGS) entry which is preliminary data.</text>
</comment>
<evidence type="ECO:0000313" key="2">
    <source>
        <dbReference type="Proteomes" id="UP000623795"/>
    </source>
</evidence>
<name>A0ABX1PTX2_9RHOO</name>
<gene>
    <name evidence="1" type="ORF">GPA22_04005</name>
</gene>
<dbReference type="InterPro" id="IPR006975">
    <property type="entry name" value="NifQ"/>
</dbReference>
<organism evidence="1 2">
    <name type="scientific">Aromatoleum toluvorans</name>
    <dbReference type="NCBI Taxonomy" id="92002"/>
    <lineage>
        <taxon>Bacteria</taxon>
        <taxon>Pseudomonadati</taxon>
        <taxon>Pseudomonadota</taxon>
        <taxon>Betaproteobacteria</taxon>
        <taxon>Rhodocyclales</taxon>
        <taxon>Rhodocyclaceae</taxon>
        <taxon>Aromatoleum</taxon>
    </lineage>
</organism>
<dbReference type="Pfam" id="PF04891">
    <property type="entry name" value="NifQ"/>
    <property type="match status" value="1"/>
</dbReference>
<reference evidence="1 2" key="1">
    <citation type="submission" date="2019-12" db="EMBL/GenBank/DDBJ databases">
        <title>Comparative genomics gives insights into the taxonomy of the Azoarcus-Aromatoleum group and reveals separate origins of nif in the plant-associated Azoarcus and non-plant-associated Aromatoleum sub-groups.</title>
        <authorList>
            <person name="Lafos M."/>
            <person name="Maluk M."/>
            <person name="Batista M."/>
            <person name="Junghare M."/>
            <person name="Carmona M."/>
            <person name="Faoro H."/>
            <person name="Cruz L.M."/>
            <person name="Battistoni F."/>
            <person name="De Souza E."/>
            <person name="Pedrosa F."/>
            <person name="Chen W.-M."/>
            <person name="Poole P.S."/>
            <person name="Dixon R.A."/>
            <person name="James E.K."/>
        </authorList>
    </citation>
    <scope>NUCLEOTIDE SEQUENCE [LARGE SCALE GENOMIC DNA]</scope>
    <source>
        <strain evidence="1 2">Td21</strain>
    </source>
</reference>
<sequence length="142" mass="15881">MMPADYLALISPRWKDGGELQVAGERHEEYADLRELLLNASAAEDPDVVALAEAVARACMGDDHLWHDLGLPSRTVLSELLHVHFPHLAARNANHMRWKKFFYRELCAQVGIRACRAPSCGVCAHYGECFDSEELPLRQLAG</sequence>
<protein>
    <submittedName>
        <fullName evidence="1">Nitrogen fixation protein NifQ</fullName>
    </submittedName>
</protein>
<evidence type="ECO:0000313" key="1">
    <source>
        <dbReference type="EMBL" id="NMG42899.1"/>
    </source>
</evidence>
<dbReference type="EMBL" id="WTVN01000004">
    <property type="protein sequence ID" value="NMG42899.1"/>
    <property type="molecule type" value="Genomic_DNA"/>
</dbReference>
<dbReference type="Proteomes" id="UP000623795">
    <property type="component" value="Unassembled WGS sequence"/>
</dbReference>
<accession>A0ABX1PTX2</accession>
<keyword evidence="2" id="KW-1185">Reference proteome</keyword>
<proteinExistence type="predicted"/>